<dbReference type="GO" id="GO:0016798">
    <property type="term" value="F:hydrolase activity, acting on glycosyl bonds"/>
    <property type="evidence" value="ECO:0007669"/>
    <property type="project" value="UniProtKB-KW"/>
</dbReference>
<dbReference type="InterPro" id="IPR036779">
    <property type="entry name" value="LysM_dom_sf"/>
</dbReference>
<sequence>MVSKRRLFNFLTILIFVGLFMVACERPLGDTNDEAAQTAPDVQGSEDVGGTDDAVEDAGGETAVTDTTDSGEEDAATDDTVDDSAEADSGDTAEDLSGEEGGGAGDADSGEASDSTDTDVKNDEEEADESTDESDAAADTADEATTDSAEEDKEETAVTTNPATHTVAAGENLFRIGLKYNLPWVDIANENNLANPHILSVGQELKLPGATTTTPSPEPTPSPQTETTYIVKAGDNLYRIGLSYGISWVQIAEANGLDSPNMIVVGSELKIPVNTPGPAPQFTHAVQPGETLFLISLQYGVTWPAIAEANELTSPYVIYVGQTLEIPGAK</sequence>
<feature type="domain" description="LysM" evidence="2">
    <location>
        <begin position="163"/>
        <end position="207"/>
    </location>
</feature>
<evidence type="ECO:0000256" key="1">
    <source>
        <dbReference type="SAM" id="MobiDB-lite"/>
    </source>
</evidence>
<dbReference type="SMART" id="SM00257">
    <property type="entry name" value="LysM"/>
    <property type="match status" value="3"/>
</dbReference>
<dbReference type="PANTHER" id="PTHR33734">
    <property type="entry name" value="LYSM DOMAIN-CONTAINING GPI-ANCHORED PROTEIN 2"/>
    <property type="match status" value="1"/>
</dbReference>
<feature type="domain" description="LysM" evidence="2">
    <location>
        <begin position="227"/>
        <end position="271"/>
    </location>
</feature>
<feature type="region of interest" description="Disordered" evidence="1">
    <location>
        <begin position="207"/>
        <end position="226"/>
    </location>
</feature>
<evidence type="ECO:0000313" key="3">
    <source>
        <dbReference type="EMBL" id="VAW42805.1"/>
    </source>
</evidence>
<dbReference type="Pfam" id="PF01476">
    <property type="entry name" value="LysM"/>
    <property type="match status" value="3"/>
</dbReference>
<dbReference type="InterPro" id="IPR018392">
    <property type="entry name" value="LysM"/>
</dbReference>
<protein>
    <submittedName>
        <fullName evidence="3">Membrane-bound lytic murein transglycosylase D</fullName>
        <ecNumber evidence="3">3.2.1.-</ecNumber>
    </submittedName>
</protein>
<dbReference type="EC" id="3.2.1.-" evidence="3"/>
<evidence type="ECO:0000259" key="2">
    <source>
        <dbReference type="PROSITE" id="PS51782"/>
    </source>
</evidence>
<reference evidence="3" key="1">
    <citation type="submission" date="2018-06" db="EMBL/GenBank/DDBJ databases">
        <authorList>
            <person name="Zhirakovskaya E."/>
        </authorList>
    </citation>
    <scope>NUCLEOTIDE SEQUENCE</scope>
</reference>
<accession>A0A3B0VGZ8</accession>
<dbReference type="PANTHER" id="PTHR33734:SF22">
    <property type="entry name" value="MEMBRANE-BOUND LYTIC MUREIN TRANSGLYCOSYLASE D"/>
    <property type="match status" value="1"/>
</dbReference>
<feature type="compositionally biased region" description="Acidic residues" evidence="1">
    <location>
        <begin position="108"/>
        <end position="154"/>
    </location>
</feature>
<dbReference type="AlphaFoldDB" id="A0A3B0VGZ8"/>
<dbReference type="PROSITE" id="PS51782">
    <property type="entry name" value="LYSM"/>
    <property type="match status" value="3"/>
</dbReference>
<dbReference type="EMBL" id="UOEU01000960">
    <property type="protein sequence ID" value="VAW42805.1"/>
    <property type="molecule type" value="Genomic_DNA"/>
</dbReference>
<keyword evidence="3" id="KW-0378">Hydrolase</keyword>
<dbReference type="CDD" id="cd00118">
    <property type="entry name" value="LysM"/>
    <property type="match status" value="3"/>
</dbReference>
<organism evidence="3">
    <name type="scientific">hydrothermal vent metagenome</name>
    <dbReference type="NCBI Taxonomy" id="652676"/>
    <lineage>
        <taxon>unclassified sequences</taxon>
        <taxon>metagenomes</taxon>
        <taxon>ecological metagenomes</taxon>
    </lineage>
</organism>
<feature type="compositionally biased region" description="Acidic residues" evidence="1">
    <location>
        <begin position="49"/>
        <end position="59"/>
    </location>
</feature>
<feature type="compositionally biased region" description="Acidic residues" evidence="1">
    <location>
        <begin position="69"/>
        <end position="98"/>
    </location>
</feature>
<keyword evidence="3" id="KW-0326">Glycosidase</keyword>
<feature type="domain" description="LysM" evidence="2">
    <location>
        <begin position="282"/>
        <end position="326"/>
    </location>
</feature>
<name>A0A3B0VGZ8_9ZZZZ</name>
<dbReference type="SUPFAM" id="SSF54106">
    <property type="entry name" value="LysM domain"/>
    <property type="match status" value="3"/>
</dbReference>
<gene>
    <name evidence="3" type="ORF">MNBD_CHLOROFLEXI01-1151</name>
</gene>
<dbReference type="Gene3D" id="3.10.350.10">
    <property type="entry name" value="LysM domain"/>
    <property type="match status" value="3"/>
</dbReference>
<proteinExistence type="predicted"/>
<feature type="region of interest" description="Disordered" evidence="1">
    <location>
        <begin position="32"/>
        <end position="164"/>
    </location>
</feature>
<dbReference type="PROSITE" id="PS51257">
    <property type="entry name" value="PROKAR_LIPOPROTEIN"/>
    <property type="match status" value="1"/>
</dbReference>